<evidence type="ECO:0000313" key="9">
    <source>
        <dbReference type="Proteomes" id="UP000325081"/>
    </source>
</evidence>
<dbReference type="InterPro" id="IPR007222">
    <property type="entry name" value="Sig_recog_particle_rcpt_asu_N"/>
</dbReference>
<protein>
    <submittedName>
        <fullName evidence="8">Signal recognition particle receptor alpha subunit family protein</fullName>
    </submittedName>
</protein>
<comment type="similarity">
    <text evidence="1">Belongs to the thiolase-like superfamily. Thiolase family.</text>
</comment>
<evidence type="ECO:0000256" key="1">
    <source>
        <dbReference type="ARBA" id="ARBA00010982"/>
    </source>
</evidence>
<dbReference type="Pfam" id="PF04086">
    <property type="entry name" value="SRP-alpha_N"/>
    <property type="match status" value="1"/>
</dbReference>
<keyword evidence="9" id="KW-1185">Reference proteome</keyword>
<dbReference type="OrthoDB" id="1727884at2759"/>
<dbReference type="EMBL" id="BKCP01006848">
    <property type="protein sequence ID" value="GER44208.1"/>
    <property type="molecule type" value="Genomic_DNA"/>
</dbReference>
<dbReference type="CDD" id="cd14826">
    <property type="entry name" value="SR_alpha_SRX"/>
    <property type="match status" value="1"/>
</dbReference>
<dbReference type="PANTHER" id="PTHR18919">
    <property type="entry name" value="ACETYL-COA C-ACYLTRANSFERASE"/>
    <property type="match status" value="1"/>
</dbReference>
<keyword evidence="5" id="KW-0472">Membrane</keyword>
<reference evidence="9" key="1">
    <citation type="journal article" date="2019" name="Curr. Biol.">
        <title>Genome Sequence of Striga asiatica Provides Insight into the Evolution of Plant Parasitism.</title>
        <authorList>
            <person name="Yoshida S."/>
            <person name="Kim S."/>
            <person name="Wafula E.K."/>
            <person name="Tanskanen J."/>
            <person name="Kim Y.M."/>
            <person name="Honaas L."/>
            <person name="Yang Z."/>
            <person name="Spallek T."/>
            <person name="Conn C.E."/>
            <person name="Ichihashi Y."/>
            <person name="Cheong K."/>
            <person name="Cui S."/>
            <person name="Der J.P."/>
            <person name="Gundlach H."/>
            <person name="Jiao Y."/>
            <person name="Hori C."/>
            <person name="Ishida J.K."/>
            <person name="Kasahara H."/>
            <person name="Kiba T."/>
            <person name="Kim M.S."/>
            <person name="Koo N."/>
            <person name="Laohavisit A."/>
            <person name="Lee Y.H."/>
            <person name="Lumba S."/>
            <person name="McCourt P."/>
            <person name="Mortimer J.C."/>
            <person name="Mutuku J.M."/>
            <person name="Nomura T."/>
            <person name="Sasaki-Sekimoto Y."/>
            <person name="Seto Y."/>
            <person name="Wang Y."/>
            <person name="Wakatake T."/>
            <person name="Sakakibara H."/>
            <person name="Demura T."/>
            <person name="Yamaguchi S."/>
            <person name="Yoneyama K."/>
            <person name="Manabe R.I."/>
            <person name="Nelson D.C."/>
            <person name="Schulman A.H."/>
            <person name="Timko M.P."/>
            <person name="dePamphilis C.W."/>
            <person name="Choi D."/>
            <person name="Shirasu K."/>
        </authorList>
    </citation>
    <scope>NUCLEOTIDE SEQUENCE [LARGE SCALE GENOMIC DNA]</scope>
    <source>
        <strain evidence="9">cv. UVA1</strain>
    </source>
</reference>
<dbReference type="GO" id="GO:0006886">
    <property type="term" value="P:intracellular protein transport"/>
    <property type="evidence" value="ECO:0007669"/>
    <property type="project" value="InterPro"/>
</dbReference>
<feature type="compositionally biased region" description="Polar residues" evidence="4">
    <location>
        <begin position="197"/>
        <end position="220"/>
    </location>
</feature>
<dbReference type="PANTHER" id="PTHR18919:SF163">
    <property type="entry name" value="ACETYL-COA ACETYLTRANSFERASE, CYTOSOLIC 1-LIKE"/>
    <property type="match status" value="1"/>
</dbReference>
<dbReference type="FunFam" id="3.30.450.60:FF:000016">
    <property type="entry name" value="Signal recognition particle receptor subunit alpha"/>
    <property type="match status" value="1"/>
</dbReference>
<keyword evidence="3" id="KW-0012">Acyltransferase</keyword>
<evidence type="ECO:0000313" key="8">
    <source>
        <dbReference type="EMBL" id="GER44208.1"/>
    </source>
</evidence>
<evidence type="ECO:0000256" key="4">
    <source>
        <dbReference type="SAM" id="MobiDB-lite"/>
    </source>
</evidence>
<feature type="compositionally biased region" description="Basic and acidic residues" evidence="4">
    <location>
        <begin position="171"/>
        <end position="192"/>
    </location>
</feature>
<evidence type="ECO:0000256" key="3">
    <source>
        <dbReference type="ARBA" id="ARBA00023315"/>
    </source>
</evidence>
<dbReference type="Pfam" id="PF02803">
    <property type="entry name" value="Thiolase_C"/>
    <property type="match status" value="1"/>
</dbReference>
<feature type="transmembrane region" description="Helical" evidence="5">
    <location>
        <begin position="319"/>
        <end position="337"/>
    </location>
</feature>
<feature type="domain" description="Signal recognition particle receptor alpha subunit N-terminal" evidence="7">
    <location>
        <begin position="55"/>
        <end position="252"/>
    </location>
</feature>
<organism evidence="8 9">
    <name type="scientific">Striga asiatica</name>
    <name type="common">Asiatic witchweed</name>
    <name type="synonym">Buchnera asiatica</name>
    <dbReference type="NCBI Taxonomy" id="4170"/>
    <lineage>
        <taxon>Eukaryota</taxon>
        <taxon>Viridiplantae</taxon>
        <taxon>Streptophyta</taxon>
        <taxon>Embryophyta</taxon>
        <taxon>Tracheophyta</taxon>
        <taxon>Spermatophyta</taxon>
        <taxon>Magnoliopsida</taxon>
        <taxon>eudicotyledons</taxon>
        <taxon>Gunneridae</taxon>
        <taxon>Pentapetalae</taxon>
        <taxon>asterids</taxon>
        <taxon>lamiids</taxon>
        <taxon>Lamiales</taxon>
        <taxon>Orobanchaceae</taxon>
        <taxon>Buchnereae</taxon>
        <taxon>Striga</taxon>
    </lineage>
</organism>
<dbReference type="SUPFAM" id="SSF53901">
    <property type="entry name" value="Thiolase-like"/>
    <property type="match status" value="1"/>
</dbReference>
<dbReference type="InterPro" id="IPR016039">
    <property type="entry name" value="Thiolase-like"/>
</dbReference>
<keyword evidence="5" id="KW-1133">Transmembrane helix</keyword>
<dbReference type="GO" id="GO:0005785">
    <property type="term" value="C:signal recognition particle receptor complex"/>
    <property type="evidence" value="ECO:0007669"/>
    <property type="project" value="InterPro"/>
</dbReference>
<accession>A0A5A7QGX6</accession>
<keyword evidence="8" id="KW-0675">Receptor</keyword>
<dbReference type="Proteomes" id="UP000325081">
    <property type="component" value="Unassembled WGS sequence"/>
</dbReference>
<dbReference type="GO" id="GO:0005047">
    <property type="term" value="F:signal recognition particle binding"/>
    <property type="evidence" value="ECO:0007669"/>
    <property type="project" value="InterPro"/>
</dbReference>
<keyword evidence="5" id="KW-0812">Transmembrane</keyword>
<dbReference type="GO" id="GO:0005525">
    <property type="term" value="F:GTP binding"/>
    <property type="evidence" value="ECO:0007669"/>
    <property type="project" value="InterPro"/>
</dbReference>
<feature type="region of interest" description="Disordered" evidence="4">
    <location>
        <begin position="280"/>
        <end position="302"/>
    </location>
</feature>
<dbReference type="GO" id="GO:0006635">
    <property type="term" value="P:fatty acid beta-oxidation"/>
    <property type="evidence" value="ECO:0007669"/>
    <property type="project" value="TreeGrafter"/>
</dbReference>
<dbReference type="GO" id="GO:0005739">
    <property type="term" value="C:mitochondrion"/>
    <property type="evidence" value="ECO:0007669"/>
    <property type="project" value="TreeGrafter"/>
</dbReference>
<evidence type="ECO:0000259" key="7">
    <source>
        <dbReference type="Pfam" id="PF04086"/>
    </source>
</evidence>
<feature type="compositionally biased region" description="Basic and acidic residues" evidence="4">
    <location>
        <begin position="293"/>
        <end position="302"/>
    </location>
</feature>
<feature type="region of interest" description="Disordered" evidence="4">
    <location>
        <begin position="146"/>
        <end position="237"/>
    </location>
</feature>
<dbReference type="Gene3D" id="3.40.47.10">
    <property type="match status" value="1"/>
</dbReference>
<proteinExistence type="inferred from homology"/>
<feature type="domain" description="Thiolase C-terminal" evidence="6">
    <location>
        <begin position="338"/>
        <end position="402"/>
    </location>
</feature>
<feature type="compositionally biased region" description="Polar residues" evidence="4">
    <location>
        <begin position="161"/>
        <end position="170"/>
    </location>
</feature>
<evidence type="ECO:0000256" key="2">
    <source>
        <dbReference type="ARBA" id="ARBA00022679"/>
    </source>
</evidence>
<dbReference type="SUPFAM" id="SSF64356">
    <property type="entry name" value="SNARE-like"/>
    <property type="match status" value="1"/>
</dbReference>
<comment type="caution">
    <text evidence="8">The sequence shown here is derived from an EMBL/GenBank/DDBJ whole genome shotgun (WGS) entry which is preliminary data.</text>
</comment>
<sequence>MDPSEIAVKDLFPLGSLILLPTRVPKMLEQLLIVTRGGLILWTCKELGNALRGLPMDTLIRSCLLEERSGAASYNYDAPGASYTLKWTFHNELGLVFVAVYQRILHLLYVDDLLAVVKKEFSEIDDPKRTSYPDFDDIFQQLKKEAEARAEDMKKSKQVVKPSNNNNNPGRKQDRNGNKSGKDGDDALDRPLENGSLRKNISNKVISSNGKEENGASNNGAFDVSKLQKRSKGGKKTEAIVGKVPKVELKKVAKKIGFGMIRLRRRSWITQMGLESMMDKEDIVSSDSESEEEMGKDGGPDGKKKGWFSSMFQSRCGSAGAAALILVSGAMAIKLGLNVIARIKGYADAAQTPELFTTAPAIAIPKAIANAGLKASDIDFYEINEAFSVVSLANQRLLNIDPVLRMGS</sequence>
<evidence type="ECO:0000259" key="6">
    <source>
        <dbReference type="Pfam" id="PF02803"/>
    </source>
</evidence>
<dbReference type="InterPro" id="IPR011012">
    <property type="entry name" value="Longin-like_dom_sf"/>
</dbReference>
<gene>
    <name evidence="8" type="ORF">STAS_21100</name>
</gene>
<name>A0A5A7QGX6_STRAF</name>
<keyword evidence="2" id="KW-0808">Transferase</keyword>
<dbReference type="InterPro" id="IPR020617">
    <property type="entry name" value="Thiolase_C"/>
</dbReference>
<evidence type="ECO:0000256" key="5">
    <source>
        <dbReference type="SAM" id="Phobius"/>
    </source>
</evidence>
<dbReference type="GO" id="GO:0003924">
    <property type="term" value="F:GTPase activity"/>
    <property type="evidence" value="ECO:0007669"/>
    <property type="project" value="InterPro"/>
</dbReference>
<dbReference type="GO" id="GO:0003985">
    <property type="term" value="F:acetyl-CoA C-acetyltransferase activity"/>
    <property type="evidence" value="ECO:0007669"/>
    <property type="project" value="TreeGrafter"/>
</dbReference>
<dbReference type="Gene3D" id="3.30.450.60">
    <property type="match status" value="1"/>
</dbReference>
<dbReference type="AlphaFoldDB" id="A0A5A7QGX6"/>
<feature type="compositionally biased region" description="Basic and acidic residues" evidence="4">
    <location>
        <begin position="146"/>
        <end position="155"/>
    </location>
</feature>